<feature type="modified residue" description="4-aspartylphosphate" evidence="3">
    <location>
        <position position="57"/>
    </location>
</feature>
<dbReference type="GO" id="GO:0003677">
    <property type="term" value="F:DNA binding"/>
    <property type="evidence" value="ECO:0007669"/>
    <property type="project" value="UniProtKB-KW"/>
</dbReference>
<name>A0A371IQT5_9FIRM</name>
<dbReference type="AlphaFoldDB" id="A0A371IQT5"/>
<evidence type="ECO:0000313" key="7">
    <source>
        <dbReference type="Proteomes" id="UP000243494"/>
    </source>
</evidence>
<protein>
    <recommendedName>
        <fullName evidence="1">Stage 0 sporulation protein A homolog</fullName>
    </recommendedName>
</protein>
<dbReference type="SMART" id="SM00448">
    <property type="entry name" value="REC"/>
    <property type="match status" value="1"/>
</dbReference>
<dbReference type="InterPro" id="IPR001789">
    <property type="entry name" value="Sig_transdc_resp-reg_receiver"/>
</dbReference>
<feature type="domain" description="Response regulatory" evidence="4">
    <location>
        <begin position="3"/>
        <end position="120"/>
    </location>
</feature>
<dbReference type="EMBL" id="NOJZ02000025">
    <property type="protein sequence ID" value="RDY22836.1"/>
    <property type="molecule type" value="Genomic_DNA"/>
</dbReference>
<dbReference type="PANTHER" id="PTHR37299:SF1">
    <property type="entry name" value="STAGE 0 SPORULATION PROTEIN A HOMOLOG"/>
    <property type="match status" value="1"/>
</dbReference>
<dbReference type="RefSeq" id="WP_095406575.1">
    <property type="nucleotide sequence ID" value="NZ_NOJZ02000025.1"/>
</dbReference>
<evidence type="ECO:0000256" key="1">
    <source>
        <dbReference type="ARBA" id="ARBA00018672"/>
    </source>
</evidence>
<dbReference type="OrthoDB" id="1756867at2"/>
<keyword evidence="7" id="KW-1185">Reference proteome</keyword>
<evidence type="ECO:0000259" key="5">
    <source>
        <dbReference type="PROSITE" id="PS50930"/>
    </source>
</evidence>
<dbReference type="PROSITE" id="PS50930">
    <property type="entry name" value="HTH_LYTTR"/>
    <property type="match status" value="1"/>
</dbReference>
<gene>
    <name evidence="6" type="ORF">CHF27_011420</name>
</gene>
<dbReference type="Pfam" id="PF04397">
    <property type="entry name" value="LytTR"/>
    <property type="match status" value="1"/>
</dbReference>
<keyword evidence="6" id="KW-0238">DNA-binding</keyword>
<evidence type="ECO:0000313" key="6">
    <source>
        <dbReference type="EMBL" id="RDY22836.1"/>
    </source>
</evidence>
<reference evidence="6 7" key="1">
    <citation type="journal article" date="2017" name="Genome Announc.">
        <title>Draft Genome Sequence of Romboutsia maritimum sp. nov. Strain CCRI-22766(T), Isolated from Coastal Estuarine Mud.</title>
        <authorList>
            <person name="Maheux A.F."/>
            <person name="Boudreau D.K."/>
            <person name="Berube E."/>
            <person name="Boissinot M."/>
            <person name="Raymond F."/>
            <person name="Brodeur S."/>
            <person name="Corbeil J."/>
            <person name="Brightwell G."/>
            <person name="Broda D."/>
            <person name="Omar R.F."/>
            <person name="Bergeron M.G."/>
        </authorList>
    </citation>
    <scope>NUCLEOTIDE SEQUENCE [LARGE SCALE GENOMIC DNA]</scope>
    <source>
        <strain evidence="6 7">CCRI-22766</strain>
    </source>
</reference>
<dbReference type="SUPFAM" id="SSF52172">
    <property type="entry name" value="CheY-like"/>
    <property type="match status" value="1"/>
</dbReference>
<feature type="domain" description="HTH LytTR-type" evidence="5">
    <location>
        <begin position="131"/>
        <end position="229"/>
    </location>
</feature>
<dbReference type="GO" id="GO:0000156">
    <property type="term" value="F:phosphorelay response regulator activity"/>
    <property type="evidence" value="ECO:0007669"/>
    <property type="project" value="InterPro"/>
</dbReference>
<dbReference type="InterPro" id="IPR011006">
    <property type="entry name" value="CheY-like_superfamily"/>
</dbReference>
<dbReference type="InterPro" id="IPR046947">
    <property type="entry name" value="LytR-like"/>
</dbReference>
<evidence type="ECO:0000256" key="3">
    <source>
        <dbReference type="PROSITE-ProRule" id="PRU00169"/>
    </source>
</evidence>
<dbReference type="Proteomes" id="UP000243494">
    <property type="component" value="Unassembled WGS sequence"/>
</dbReference>
<comment type="caution">
    <text evidence="6">The sequence shown here is derived from an EMBL/GenBank/DDBJ whole genome shotgun (WGS) entry which is preliminary data.</text>
</comment>
<dbReference type="InterPro" id="IPR007492">
    <property type="entry name" value="LytTR_DNA-bd_dom"/>
</dbReference>
<dbReference type="Gene3D" id="3.40.50.2300">
    <property type="match status" value="1"/>
</dbReference>
<evidence type="ECO:0000259" key="4">
    <source>
        <dbReference type="PROSITE" id="PS50110"/>
    </source>
</evidence>
<dbReference type="PROSITE" id="PS50110">
    <property type="entry name" value="RESPONSE_REGULATORY"/>
    <property type="match status" value="1"/>
</dbReference>
<comment type="function">
    <text evidence="2">May play the central regulatory role in sporulation. It may be an element of the effector pathway responsible for the activation of sporulation genes in response to nutritional stress. Spo0A may act in concert with spo0H (a sigma factor) to control the expression of some genes that are critical to the sporulation process.</text>
</comment>
<accession>A0A371IQT5</accession>
<proteinExistence type="predicted"/>
<organism evidence="6 7">
    <name type="scientific">Romboutsia maritimum</name>
    <dbReference type="NCBI Taxonomy" id="2020948"/>
    <lineage>
        <taxon>Bacteria</taxon>
        <taxon>Bacillati</taxon>
        <taxon>Bacillota</taxon>
        <taxon>Clostridia</taxon>
        <taxon>Peptostreptococcales</taxon>
        <taxon>Peptostreptococcaceae</taxon>
        <taxon>Romboutsia</taxon>
    </lineage>
</organism>
<evidence type="ECO:0000256" key="2">
    <source>
        <dbReference type="ARBA" id="ARBA00024867"/>
    </source>
</evidence>
<dbReference type="Gene3D" id="2.40.50.1020">
    <property type="entry name" value="LytTr DNA-binding domain"/>
    <property type="match status" value="1"/>
</dbReference>
<dbReference type="PANTHER" id="PTHR37299">
    <property type="entry name" value="TRANSCRIPTIONAL REGULATOR-RELATED"/>
    <property type="match status" value="1"/>
</dbReference>
<dbReference type="SMART" id="SM00850">
    <property type="entry name" value="LytTR"/>
    <property type="match status" value="1"/>
</dbReference>
<dbReference type="Pfam" id="PF00072">
    <property type="entry name" value="Response_reg"/>
    <property type="match status" value="1"/>
</dbReference>
<sequence>MLKVVICEDDFVFRDTLNEYLEVILKEITNQFEIITFNCGEDLVENYPEDVDIFFLDIEMNKLTGMDVARKIREVDDNSEIIFTTGVINYVQDGYEVRAYRYLLKPIQFELLKEHVNSCIKDIIKRNENNIVIQNKGCIYKLRIDEITFVEVINKDIIIHTINQSYNTKTNMKIIEKELIKYNFYRCHNSFLVNMKYVEYIKQSTILVNSVEIPVSRYRIKKFKTKLLSVLGDIIC</sequence>
<keyword evidence="3" id="KW-0597">Phosphoprotein</keyword>